<evidence type="ECO:0000313" key="2">
    <source>
        <dbReference type="EMBL" id="SPP66891.1"/>
    </source>
</evidence>
<reference evidence="3" key="1">
    <citation type="submission" date="2018-04" db="EMBL/GenBank/DDBJ databases">
        <authorList>
            <person name="Lucker S."/>
            <person name="Sakoula D."/>
        </authorList>
    </citation>
    <scope>NUCLEOTIDE SEQUENCE [LARGE SCALE GENOMIC DNA]</scope>
</reference>
<keyword evidence="1" id="KW-0472">Membrane</keyword>
<gene>
    <name evidence="2" type="ORF">NITLEN_90146</name>
</gene>
<keyword evidence="3" id="KW-1185">Reference proteome</keyword>
<accession>A0A330LC09</accession>
<evidence type="ECO:0000313" key="3">
    <source>
        <dbReference type="Proteomes" id="UP000248168"/>
    </source>
</evidence>
<dbReference type="Proteomes" id="UP000248168">
    <property type="component" value="Unassembled WGS sequence"/>
</dbReference>
<evidence type="ECO:0000256" key="1">
    <source>
        <dbReference type="SAM" id="Phobius"/>
    </source>
</evidence>
<name>A0A330LC09_9BACT</name>
<dbReference type="EMBL" id="OUNR01000022">
    <property type="protein sequence ID" value="SPP66891.1"/>
    <property type="molecule type" value="Genomic_DNA"/>
</dbReference>
<organism evidence="2 3">
    <name type="scientific">Nitrospira lenta</name>
    <dbReference type="NCBI Taxonomy" id="1436998"/>
    <lineage>
        <taxon>Bacteria</taxon>
        <taxon>Pseudomonadati</taxon>
        <taxon>Nitrospirota</taxon>
        <taxon>Nitrospiria</taxon>
        <taxon>Nitrospirales</taxon>
        <taxon>Nitrospiraceae</taxon>
        <taxon>Nitrospira</taxon>
    </lineage>
</organism>
<proteinExistence type="predicted"/>
<keyword evidence="1" id="KW-1133">Transmembrane helix</keyword>
<feature type="transmembrane region" description="Helical" evidence="1">
    <location>
        <begin position="55"/>
        <end position="74"/>
    </location>
</feature>
<dbReference type="InParanoid" id="A0A330LC09"/>
<keyword evidence="1" id="KW-0812">Transmembrane</keyword>
<protein>
    <submittedName>
        <fullName evidence="2">Uncharacterized protein</fullName>
    </submittedName>
</protein>
<sequence length="81" mass="9075">MFWHRLLQAVAGAWGGEGAEPNPGTPMTGLGVVSPAHILHLLVLQVFMPIDTLEYAMRYFGSIVGVLAITYYQFRRKSYVY</sequence>
<dbReference type="AlphaFoldDB" id="A0A330LC09"/>